<dbReference type="EMBL" id="JACVVK020000231">
    <property type="protein sequence ID" value="KAK7483174.1"/>
    <property type="molecule type" value="Genomic_DNA"/>
</dbReference>
<evidence type="ECO:0000313" key="3">
    <source>
        <dbReference type="Proteomes" id="UP001519460"/>
    </source>
</evidence>
<sequence>MVSSVSVKTPGRRTRKNGEQSLSDFDNCFPHQHSSGTLSSFEWHTVAGRSHVPGGSEGTQASRVICPLPRSLSSARGSWMTFQK</sequence>
<comment type="caution">
    <text evidence="2">The sequence shown here is derived from an EMBL/GenBank/DDBJ whole genome shotgun (WGS) entry which is preliminary data.</text>
</comment>
<accession>A0ABD0K7W9</accession>
<protein>
    <submittedName>
        <fullName evidence="2">Uncharacterized protein</fullName>
    </submittedName>
</protein>
<name>A0ABD0K7W9_9CAEN</name>
<reference evidence="2 3" key="1">
    <citation type="journal article" date="2023" name="Sci. Data">
        <title>Genome assembly of the Korean intertidal mud-creeper Batillaria attramentaria.</title>
        <authorList>
            <person name="Patra A.K."/>
            <person name="Ho P.T."/>
            <person name="Jun S."/>
            <person name="Lee S.J."/>
            <person name="Kim Y."/>
            <person name="Won Y.J."/>
        </authorList>
    </citation>
    <scope>NUCLEOTIDE SEQUENCE [LARGE SCALE GENOMIC DNA]</scope>
    <source>
        <strain evidence="2">Wonlab-2016</strain>
    </source>
</reference>
<evidence type="ECO:0000313" key="2">
    <source>
        <dbReference type="EMBL" id="KAK7483174.1"/>
    </source>
</evidence>
<keyword evidence="3" id="KW-1185">Reference proteome</keyword>
<organism evidence="2 3">
    <name type="scientific">Batillaria attramentaria</name>
    <dbReference type="NCBI Taxonomy" id="370345"/>
    <lineage>
        <taxon>Eukaryota</taxon>
        <taxon>Metazoa</taxon>
        <taxon>Spiralia</taxon>
        <taxon>Lophotrochozoa</taxon>
        <taxon>Mollusca</taxon>
        <taxon>Gastropoda</taxon>
        <taxon>Caenogastropoda</taxon>
        <taxon>Sorbeoconcha</taxon>
        <taxon>Cerithioidea</taxon>
        <taxon>Batillariidae</taxon>
        <taxon>Batillaria</taxon>
    </lineage>
</organism>
<dbReference type="AlphaFoldDB" id="A0ABD0K7W9"/>
<feature type="region of interest" description="Disordered" evidence="1">
    <location>
        <begin position="1"/>
        <end position="28"/>
    </location>
</feature>
<gene>
    <name evidence="2" type="ORF">BaRGS_00025578</name>
</gene>
<evidence type="ECO:0000256" key="1">
    <source>
        <dbReference type="SAM" id="MobiDB-lite"/>
    </source>
</evidence>
<proteinExistence type="predicted"/>
<dbReference type="Proteomes" id="UP001519460">
    <property type="component" value="Unassembled WGS sequence"/>
</dbReference>